<evidence type="ECO:0000313" key="3">
    <source>
        <dbReference type="EMBL" id="QQT98908.1"/>
    </source>
</evidence>
<dbReference type="OrthoDB" id="1442731at2"/>
<organism evidence="3 4">
    <name type="scientific">Myroides odoratus</name>
    <name type="common">Flavobacterium odoratum</name>
    <dbReference type="NCBI Taxonomy" id="256"/>
    <lineage>
        <taxon>Bacteria</taxon>
        <taxon>Pseudomonadati</taxon>
        <taxon>Bacteroidota</taxon>
        <taxon>Flavobacteriia</taxon>
        <taxon>Flavobacteriales</taxon>
        <taxon>Flavobacteriaceae</taxon>
        <taxon>Myroides</taxon>
    </lineage>
</organism>
<feature type="signal peptide" evidence="1">
    <location>
        <begin position="1"/>
        <end position="21"/>
    </location>
</feature>
<protein>
    <submittedName>
        <fullName evidence="3">DUF4468 domain-containing protein</fullName>
    </submittedName>
</protein>
<dbReference type="AlphaFoldDB" id="A0A9Q7E9P2"/>
<gene>
    <name evidence="3" type="ORF">I6I88_11855</name>
</gene>
<reference evidence="3 4" key="1">
    <citation type="submission" date="2021-01" db="EMBL/GenBank/DDBJ databases">
        <title>FDA dAtabase for Regulatory Grade micrObial Sequences (FDA-ARGOS): Supporting development and validation of Infectious Disease Dx tests.</title>
        <authorList>
            <person name="Sproer C."/>
            <person name="Gronow S."/>
            <person name="Severitt S."/>
            <person name="Schroder I."/>
            <person name="Tallon L."/>
            <person name="Sadzewicz L."/>
            <person name="Zhao X."/>
            <person name="Boylan J."/>
            <person name="Ott S."/>
            <person name="Bowen H."/>
            <person name="Vavikolanu K."/>
            <person name="Mehta A."/>
            <person name="Aluvathingal J."/>
            <person name="Nadendla S."/>
            <person name="Lowell S."/>
            <person name="Myers T."/>
            <person name="Yan Y."/>
            <person name="Sichtig H."/>
        </authorList>
    </citation>
    <scope>NUCLEOTIDE SEQUENCE [LARGE SCALE GENOMIC DNA]</scope>
    <source>
        <strain evidence="3 4">FDAARGOS_1131</strain>
    </source>
</reference>
<dbReference type="Pfam" id="PF14730">
    <property type="entry name" value="DUF4468"/>
    <property type="match status" value="1"/>
</dbReference>
<evidence type="ECO:0000313" key="4">
    <source>
        <dbReference type="Proteomes" id="UP000596202"/>
    </source>
</evidence>
<evidence type="ECO:0000256" key="1">
    <source>
        <dbReference type="SAM" id="SignalP"/>
    </source>
</evidence>
<dbReference type="CDD" id="cd12190">
    <property type="entry name" value="Bacova_04320_like"/>
    <property type="match status" value="1"/>
</dbReference>
<evidence type="ECO:0000259" key="2">
    <source>
        <dbReference type="Pfam" id="PF14730"/>
    </source>
</evidence>
<feature type="domain" description="DUF4468" evidence="2">
    <location>
        <begin position="45"/>
        <end position="129"/>
    </location>
</feature>
<dbReference type="Proteomes" id="UP000596202">
    <property type="component" value="Chromosome"/>
</dbReference>
<feature type="chain" id="PRO_5040187886" evidence="1">
    <location>
        <begin position="22"/>
        <end position="202"/>
    </location>
</feature>
<dbReference type="EMBL" id="CP068108">
    <property type="protein sequence ID" value="QQT98908.1"/>
    <property type="molecule type" value="Genomic_DNA"/>
</dbReference>
<proteinExistence type="predicted"/>
<keyword evidence="1" id="KW-0732">Signal</keyword>
<dbReference type="Gene3D" id="3.30.530.80">
    <property type="match status" value="1"/>
</dbReference>
<accession>A0A9Q7E9P2</accession>
<dbReference type="GeneID" id="93528357"/>
<sequence>MKKITLLFIMLIGLIGIQTNAQSAKEMLAEIEGKWELDNNNNVTFVRVIEAPGISKEDIYNRALNYFTYNYGSGKSVIQTQDKESGLVVGKGIYKDVHIGMSLITTYVDAWHILRVDAKDGKARAIITLTQYEKKITGGNTPPNYSTEDIASTYPINPKGNQKTIMTKAFYKTYQRAYKTLDSLERTILEGSTSKSIENDDW</sequence>
<dbReference type="InterPro" id="IPR027823">
    <property type="entry name" value="DUF4468"/>
</dbReference>
<dbReference type="RefSeq" id="WP_002986232.1">
    <property type="nucleotide sequence ID" value="NZ_CP068108.1"/>
</dbReference>
<name>A0A9Q7E9P2_MYROD</name>